<evidence type="ECO:0000256" key="5">
    <source>
        <dbReference type="ARBA" id="ARBA00022561"/>
    </source>
</evidence>
<dbReference type="GO" id="GO:0003723">
    <property type="term" value="F:RNA binding"/>
    <property type="evidence" value="ECO:0007669"/>
    <property type="project" value="InterPro"/>
</dbReference>
<dbReference type="KEGG" id="vg:40525325"/>
<evidence type="ECO:0000256" key="2">
    <source>
        <dbReference type="ARBA" id="ARBA00006064"/>
    </source>
</evidence>
<dbReference type="InterPro" id="IPR001205">
    <property type="entry name" value="RNA-dir_pol_C"/>
</dbReference>
<evidence type="ECO:0000256" key="11">
    <source>
        <dbReference type="RuleBase" id="RU003351"/>
    </source>
</evidence>
<dbReference type="GO" id="GO:0003968">
    <property type="term" value="F:RNA-directed RNA polymerase activity"/>
    <property type="evidence" value="ECO:0007669"/>
    <property type="project" value="UniProtKB-KW"/>
</dbReference>
<evidence type="ECO:0000256" key="8">
    <source>
        <dbReference type="ARBA" id="ARBA00022844"/>
    </source>
</evidence>
<accession>Q8V6Z0</accession>
<dbReference type="GO" id="GO:0039694">
    <property type="term" value="P:viral RNA genome replication"/>
    <property type="evidence" value="ECO:0007669"/>
    <property type="project" value="InterPro"/>
</dbReference>
<evidence type="ECO:0000256" key="6">
    <source>
        <dbReference type="ARBA" id="ARBA00022679"/>
    </source>
</evidence>
<dbReference type="EMBL" id="AF062926">
    <property type="protein sequence ID" value="AAL71892.1"/>
    <property type="molecule type" value="Genomic_DNA"/>
</dbReference>
<evidence type="ECO:0000256" key="3">
    <source>
        <dbReference type="ARBA" id="ARBA00020107"/>
    </source>
</evidence>
<keyword evidence="5" id="KW-0167">Capsid protein</keyword>
<dbReference type="InterPro" id="IPR007094">
    <property type="entry name" value="RNA-dir_pol_PSvirus"/>
</dbReference>
<evidence type="ECO:0000256" key="10">
    <source>
        <dbReference type="ARBA" id="ARBA00029405"/>
    </source>
</evidence>
<evidence type="ECO:0000256" key="12">
    <source>
        <dbReference type="SAM" id="MobiDB-lite"/>
    </source>
</evidence>
<name>Q8V6Z0_9POTV</name>
<dbReference type="SUPFAM" id="SSF56672">
    <property type="entry name" value="DNA/RNA polymerases"/>
    <property type="match status" value="1"/>
</dbReference>
<feature type="domain" description="RdRp catalytic" evidence="13">
    <location>
        <begin position="41"/>
        <end position="173"/>
    </location>
</feature>
<comment type="subcellular location">
    <subcellularLocation>
        <location evidence="1">Virion</location>
    </subcellularLocation>
</comment>
<reference evidence="14 15" key="1">
    <citation type="journal article" date="2002" name="Bot. Bull. Acad. Sin.">
        <title>Molecular characterization of Tuberose mild mosaic virus and preparation of its antiserum to the coat protein expressed in bacteria.</title>
        <authorList>
            <person name="Chen C.C."/>
            <person name="Hsiang T."/>
            <person name="Chiang F.L."/>
            <person name="Chang C.A."/>
        </authorList>
    </citation>
    <scope>NUCLEOTIDE SEQUENCE [LARGE SCALE GENOMIC DNA]</scope>
</reference>
<comment type="function">
    <text evidence="10">Involved in aphid transmission, cell-to-cell and systemis movement, encapsidation of the viral RNA and in the regulation of viral RNA amplification.</text>
</comment>
<dbReference type="RefSeq" id="YP_009665151.1">
    <property type="nucleotide sequence ID" value="NC_043167.1"/>
</dbReference>
<evidence type="ECO:0000256" key="4">
    <source>
        <dbReference type="ARBA" id="ARBA00022484"/>
    </source>
</evidence>
<evidence type="ECO:0000313" key="14">
    <source>
        <dbReference type="EMBL" id="AAL71892.1"/>
    </source>
</evidence>
<dbReference type="Proteomes" id="UP000232796">
    <property type="component" value="Segment"/>
</dbReference>
<dbReference type="PROSITE" id="PS50507">
    <property type="entry name" value="RDRP_SSRNA_POS"/>
    <property type="match status" value="1"/>
</dbReference>
<feature type="non-terminal residue" evidence="14">
    <location>
        <position position="1"/>
    </location>
</feature>
<dbReference type="Pfam" id="PF00680">
    <property type="entry name" value="RdRP_1"/>
    <property type="match status" value="1"/>
</dbReference>
<comment type="similarity">
    <text evidence="2 11">Belongs to the potyviridae genome polyprotein family.</text>
</comment>
<evidence type="ECO:0000313" key="15">
    <source>
        <dbReference type="Proteomes" id="UP000232796"/>
    </source>
</evidence>
<keyword evidence="6" id="KW-0808">Transferase</keyword>
<proteinExistence type="inferred from homology"/>
<dbReference type="GO" id="GO:0006351">
    <property type="term" value="P:DNA-templated transcription"/>
    <property type="evidence" value="ECO:0007669"/>
    <property type="project" value="InterPro"/>
</dbReference>
<keyword evidence="4" id="KW-0696">RNA-directed RNA polymerase</keyword>
<keyword evidence="7" id="KW-0548">Nucleotidyltransferase</keyword>
<keyword evidence="8" id="KW-0946">Virion</keyword>
<dbReference type="GO" id="GO:0019028">
    <property type="term" value="C:viral capsid"/>
    <property type="evidence" value="ECO:0007669"/>
    <property type="project" value="UniProtKB-KW"/>
</dbReference>
<dbReference type="InterPro" id="IPR043502">
    <property type="entry name" value="DNA/RNA_pol_sf"/>
</dbReference>
<organism evidence="14 15">
    <name type="scientific">Tuberose mild mosaic virus</name>
    <dbReference type="NCBI Taxonomy" id="101281"/>
    <lineage>
        <taxon>Viruses</taxon>
        <taxon>Riboviria</taxon>
        <taxon>Orthornavirae</taxon>
        <taxon>Pisuviricota</taxon>
        <taxon>Stelpaviricetes</taxon>
        <taxon>Patatavirales</taxon>
        <taxon>Potyviridae</taxon>
        <taxon>Potyvirus</taxon>
        <taxon>Potyvirus polianthis</taxon>
    </lineage>
</organism>
<dbReference type="GeneID" id="40525325"/>
<evidence type="ECO:0000259" key="13">
    <source>
        <dbReference type="PROSITE" id="PS50507"/>
    </source>
</evidence>
<evidence type="ECO:0000256" key="9">
    <source>
        <dbReference type="ARBA" id="ARBA00022953"/>
    </source>
</evidence>
<sequence length="599" mass="68838">CVWMTFNYQFYDLHIAGPWTVGMTKFNRGWDALLSELPEGWLYCDADGSQFDSSLSPYLINSAIQIRHHFMEDWAIGETMLRNLYTEIVYTPIATPDGTVVKKFKGNNSGQPSTVVDNSLMVCVTMFTRWTRLVSTHKKYMDVLRFFVTETIGSLHYGQICLTSLTRFNNHSVNWVLIIILTHRTFEKSELWFMSHQGINKDGIYFPKLEMERVVSILVWDRSSEPEHRLEAICAAMIEAWGHEQLLYQIRLFYAWVLEMEPYKSLATIGKAPYISEIALRKLYLDVKHSEPELEVYLQYMLEQYNLSQDTQIDLDVHHQSGNPPPTDPQQEPNPENLDAGKDNKGKNSQTSNRGKDKDVNAGTVGSKRVPRITKMMSTMQVPNVDGIATLSPEHLLSYLPKQVNLHNTRATAQQYKTWYENVKSDYGVSDEEMRIIMNGFTVWCIENGTSPNINGVWTMMDGDEQVTFQLKPMVEHAKPTLRQIMAHHSDVAEAYIVMRNTIEPYMPRYGLQRNITDRGLAQYAFDFYEVTSRTPVRAREAHFQMKAAALRGKQSKLFGLDGNVGDTDEDTERHTTDDVNRDMHTLLGVRNLKGPIIN</sequence>
<evidence type="ECO:0000256" key="7">
    <source>
        <dbReference type="ARBA" id="ARBA00022695"/>
    </source>
</evidence>
<dbReference type="Pfam" id="PF00767">
    <property type="entry name" value="Poty_coat"/>
    <property type="match status" value="1"/>
</dbReference>
<feature type="region of interest" description="Disordered" evidence="12">
    <location>
        <begin position="316"/>
        <end position="372"/>
    </location>
</feature>
<evidence type="ECO:0000256" key="1">
    <source>
        <dbReference type="ARBA" id="ARBA00004328"/>
    </source>
</evidence>
<keyword evidence="15" id="KW-1185">Reference proteome</keyword>
<dbReference type="CDD" id="cd23175">
    <property type="entry name" value="ps-ssRNAv_Potyviridae_RdRp"/>
    <property type="match status" value="1"/>
</dbReference>
<keyword evidence="9" id="KW-0693">Viral RNA replication</keyword>
<protein>
    <recommendedName>
        <fullName evidence="3">Genome polyprotein</fullName>
    </recommendedName>
</protein>
<dbReference type="InterPro" id="IPR001592">
    <property type="entry name" value="Poty_coat"/>
</dbReference>